<organism evidence="1 2">
    <name type="scientific">Neolewinella maritima</name>
    <dbReference type="NCBI Taxonomy" id="1383882"/>
    <lineage>
        <taxon>Bacteria</taxon>
        <taxon>Pseudomonadati</taxon>
        <taxon>Bacteroidota</taxon>
        <taxon>Saprospiria</taxon>
        <taxon>Saprospirales</taxon>
        <taxon>Lewinellaceae</taxon>
        <taxon>Neolewinella</taxon>
    </lineage>
</organism>
<proteinExistence type="predicted"/>
<evidence type="ECO:0000313" key="1">
    <source>
        <dbReference type="EMBL" id="CAH0999069.1"/>
    </source>
</evidence>
<sequence>MARITLSFSLMNQYLFALIILALYGASAFTDAPEPPATDVPNMVIVEDHAPVSTDSLAAPSALPRVAGEHSGNHAVYLR</sequence>
<accession>A0ABM9AWI0</accession>
<evidence type="ECO:0000313" key="2">
    <source>
        <dbReference type="Proteomes" id="UP000837803"/>
    </source>
</evidence>
<protein>
    <submittedName>
        <fullName evidence="1">Uncharacterized protein</fullName>
    </submittedName>
</protein>
<gene>
    <name evidence="1" type="ORF">LEM8419_00364</name>
</gene>
<dbReference type="Proteomes" id="UP000837803">
    <property type="component" value="Unassembled WGS sequence"/>
</dbReference>
<reference evidence="1" key="1">
    <citation type="submission" date="2021-12" db="EMBL/GenBank/DDBJ databases">
        <authorList>
            <person name="Rodrigo-Torres L."/>
            <person name="Arahal R. D."/>
            <person name="Lucena T."/>
        </authorList>
    </citation>
    <scope>NUCLEOTIDE SEQUENCE</scope>
    <source>
        <strain evidence="1">CECT 8419</strain>
    </source>
</reference>
<keyword evidence="2" id="KW-1185">Reference proteome</keyword>
<comment type="caution">
    <text evidence="1">The sequence shown here is derived from an EMBL/GenBank/DDBJ whole genome shotgun (WGS) entry which is preliminary data.</text>
</comment>
<name>A0ABM9AWI0_9BACT</name>
<dbReference type="EMBL" id="CAKLPZ010000001">
    <property type="protein sequence ID" value="CAH0999069.1"/>
    <property type="molecule type" value="Genomic_DNA"/>
</dbReference>